<sequence>MTSRHPREALKPNSSSTTALSGFLEYLDSWEQHAEKDGGFLSQSTAIGLRVTISSTLELLSYLTSLGYSYLMTSRLCQDPLENMFGIVRQASGCNDHPTPTQFLITMNCISFYSLVKTVRYGNADPCALSALLDTQQSRTSCPPSNNLWEQVDVLIASGNLPEAEVVLSSMEHDQHIQRSDSRLIYYVAGYVARKCVMKTNCQDCMDALTGSSEDENPGLAALTLHRDRGGLLYPRGTLFSFVKTLEDMFTEHFSKKELHADSILDVLSLVKAKCTRQIGCSEHSTRLTKDVISFYITTRLHFFAKGINSEKLDKRKSVTHRKIAKT</sequence>
<comment type="caution">
    <text evidence="2">The sequence shown here is derived from an EMBL/GenBank/DDBJ whole genome shotgun (WGS) entry which is preliminary data.</text>
</comment>
<accession>A0A9J6H9K1</accession>
<dbReference type="AlphaFoldDB" id="A0A9J6H9K1"/>
<dbReference type="InterPro" id="IPR048367">
    <property type="entry name" value="TNP-like_RNaseH_C"/>
</dbReference>
<feature type="domain" description="Transposable element P transposase-like RNase H C-terminal" evidence="1">
    <location>
        <begin position="76"/>
        <end position="103"/>
    </location>
</feature>
<dbReference type="PANTHER" id="PTHR47577">
    <property type="entry name" value="THAP DOMAIN-CONTAINING PROTEIN 6"/>
    <property type="match status" value="1"/>
</dbReference>
<evidence type="ECO:0000259" key="1">
    <source>
        <dbReference type="Pfam" id="PF21789"/>
    </source>
</evidence>
<proteinExistence type="predicted"/>
<gene>
    <name evidence="2" type="ORF">HPB48_026394</name>
</gene>
<dbReference type="Proteomes" id="UP000821853">
    <property type="component" value="Unassembled WGS sequence"/>
</dbReference>
<organism evidence="2 3">
    <name type="scientific">Haemaphysalis longicornis</name>
    <name type="common">Bush tick</name>
    <dbReference type="NCBI Taxonomy" id="44386"/>
    <lineage>
        <taxon>Eukaryota</taxon>
        <taxon>Metazoa</taxon>
        <taxon>Ecdysozoa</taxon>
        <taxon>Arthropoda</taxon>
        <taxon>Chelicerata</taxon>
        <taxon>Arachnida</taxon>
        <taxon>Acari</taxon>
        <taxon>Parasitiformes</taxon>
        <taxon>Ixodida</taxon>
        <taxon>Ixodoidea</taxon>
        <taxon>Ixodidae</taxon>
        <taxon>Haemaphysalinae</taxon>
        <taxon>Haemaphysalis</taxon>
    </lineage>
</organism>
<protein>
    <recommendedName>
        <fullName evidence="1">Transposable element P transposase-like RNase H C-terminal domain-containing protein</fullName>
    </recommendedName>
</protein>
<reference evidence="2 3" key="1">
    <citation type="journal article" date="2020" name="Cell">
        <title>Large-Scale Comparative Analyses of Tick Genomes Elucidate Their Genetic Diversity and Vector Capacities.</title>
        <authorList>
            <consortium name="Tick Genome and Microbiome Consortium (TIGMIC)"/>
            <person name="Jia N."/>
            <person name="Wang J."/>
            <person name="Shi W."/>
            <person name="Du L."/>
            <person name="Sun Y."/>
            <person name="Zhan W."/>
            <person name="Jiang J.F."/>
            <person name="Wang Q."/>
            <person name="Zhang B."/>
            <person name="Ji P."/>
            <person name="Bell-Sakyi L."/>
            <person name="Cui X.M."/>
            <person name="Yuan T.T."/>
            <person name="Jiang B.G."/>
            <person name="Yang W.F."/>
            <person name="Lam T.T."/>
            <person name="Chang Q.C."/>
            <person name="Ding S.J."/>
            <person name="Wang X.J."/>
            <person name="Zhu J.G."/>
            <person name="Ruan X.D."/>
            <person name="Zhao L."/>
            <person name="Wei J.T."/>
            <person name="Ye R.Z."/>
            <person name="Que T.C."/>
            <person name="Du C.H."/>
            <person name="Zhou Y.H."/>
            <person name="Cheng J.X."/>
            <person name="Dai P.F."/>
            <person name="Guo W.B."/>
            <person name="Han X.H."/>
            <person name="Huang E.J."/>
            <person name="Li L.F."/>
            <person name="Wei W."/>
            <person name="Gao Y.C."/>
            <person name="Liu J.Z."/>
            <person name="Shao H.Z."/>
            <person name="Wang X."/>
            <person name="Wang C.C."/>
            <person name="Yang T.C."/>
            <person name="Huo Q.B."/>
            <person name="Li W."/>
            <person name="Chen H.Y."/>
            <person name="Chen S.E."/>
            <person name="Zhou L.G."/>
            <person name="Ni X.B."/>
            <person name="Tian J.H."/>
            <person name="Sheng Y."/>
            <person name="Liu T."/>
            <person name="Pan Y.S."/>
            <person name="Xia L.Y."/>
            <person name="Li J."/>
            <person name="Zhao F."/>
            <person name="Cao W.C."/>
        </authorList>
    </citation>
    <scope>NUCLEOTIDE SEQUENCE [LARGE SCALE GENOMIC DNA]</scope>
    <source>
        <strain evidence="2">HaeL-2018</strain>
    </source>
</reference>
<evidence type="ECO:0000313" key="2">
    <source>
        <dbReference type="EMBL" id="KAH9384387.1"/>
    </source>
</evidence>
<name>A0A9J6H9K1_HAELO</name>
<evidence type="ECO:0000313" key="3">
    <source>
        <dbReference type="Proteomes" id="UP000821853"/>
    </source>
</evidence>
<dbReference type="OrthoDB" id="6505425at2759"/>
<keyword evidence="3" id="KW-1185">Reference proteome</keyword>
<dbReference type="VEuPathDB" id="VectorBase:HLOH_056217"/>
<dbReference type="PANTHER" id="PTHR47577:SF2">
    <property type="entry name" value="THAP DOMAIN CONTAINING 9"/>
    <property type="match status" value="1"/>
</dbReference>
<dbReference type="OMA" id="PSNNLWE"/>
<dbReference type="Pfam" id="PF21789">
    <property type="entry name" value="TNP-like_RNaseH_C"/>
    <property type="match status" value="1"/>
</dbReference>
<dbReference type="EMBL" id="JABSTR010002266">
    <property type="protein sequence ID" value="KAH9384387.1"/>
    <property type="molecule type" value="Genomic_DNA"/>
</dbReference>